<keyword evidence="2" id="KW-0732">Signal</keyword>
<dbReference type="InterPro" id="IPR006311">
    <property type="entry name" value="TAT_signal"/>
</dbReference>
<protein>
    <recommendedName>
        <fullName evidence="3">Rv2525c-like glycoside hydrolase-like domain-containing protein</fullName>
    </recommendedName>
</protein>
<evidence type="ECO:0000259" key="3">
    <source>
        <dbReference type="Pfam" id="PF08924"/>
    </source>
</evidence>
<feature type="compositionally biased region" description="Low complexity" evidence="1">
    <location>
        <begin position="243"/>
        <end position="274"/>
    </location>
</feature>
<dbReference type="InterPro" id="IPR015020">
    <property type="entry name" value="Rv2525c-like_Glyco_Hydro-like"/>
</dbReference>
<reference evidence="4 5" key="1">
    <citation type="submission" date="2017-05" db="EMBL/GenBank/DDBJ databases">
        <title>Complete genome sequence of Corynebacterium striatum KC-Na-1 isolated from Neophocaena asiaeorientalis in Korea.</title>
        <authorList>
            <person name="Kim J.H."/>
            <person name="Lee K."/>
        </authorList>
    </citation>
    <scope>NUCLEOTIDE SEQUENCE [LARGE SCALE GENOMIC DNA]</scope>
    <source>
        <strain evidence="4 5">KC-Na-01</strain>
    </source>
</reference>
<dbReference type="Pfam" id="PF08924">
    <property type="entry name" value="Rv2525c_GlyHyd-like"/>
    <property type="match status" value="1"/>
</dbReference>
<dbReference type="Gene3D" id="3.20.20.80">
    <property type="entry name" value="Glycosidases"/>
    <property type="match status" value="1"/>
</dbReference>
<dbReference type="EMBL" id="CP021252">
    <property type="protein sequence ID" value="ART21719.1"/>
    <property type="molecule type" value="Genomic_DNA"/>
</dbReference>
<dbReference type="PROSITE" id="PS51318">
    <property type="entry name" value="TAT"/>
    <property type="match status" value="1"/>
</dbReference>
<dbReference type="InterPro" id="IPR017853">
    <property type="entry name" value="GH"/>
</dbReference>
<evidence type="ECO:0000313" key="5">
    <source>
        <dbReference type="Proteomes" id="UP000250197"/>
    </source>
</evidence>
<evidence type="ECO:0000256" key="1">
    <source>
        <dbReference type="SAM" id="MobiDB-lite"/>
    </source>
</evidence>
<name>A0A2Z2IYX1_CORST</name>
<feature type="signal peptide" evidence="2">
    <location>
        <begin position="1"/>
        <end position="32"/>
    </location>
</feature>
<evidence type="ECO:0000256" key="2">
    <source>
        <dbReference type="SAM" id="SignalP"/>
    </source>
</evidence>
<feature type="region of interest" description="Disordered" evidence="1">
    <location>
        <begin position="241"/>
        <end position="274"/>
    </location>
</feature>
<proteinExistence type="predicted"/>
<feature type="chain" id="PRO_5016329047" description="Rv2525c-like glycoside hydrolase-like domain-containing protein" evidence="2">
    <location>
        <begin position="33"/>
        <end position="326"/>
    </location>
</feature>
<dbReference type="KEGG" id="cstr:CBE89_09575"/>
<dbReference type="Proteomes" id="UP000250197">
    <property type="component" value="Chromosome"/>
</dbReference>
<accession>A0A2Z2IYX1</accession>
<organism evidence="4 5">
    <name type="scientific">Corynebacterium striatum</name>
    <dbReference type="NCBI Taxonomy" id="43770"/>
    <lineage>
        <taxon>Bacteria</taxon>
        <taxon>Bacillati</taxon>
        <taxon>Actinomycetota</taxon>
        <taxon>Actinomycetes</taxon>
        <taxon>Mycobacteriales</taxon>
        <taxon>Corynebacteriaceae</taxon>
        <taxon>Corynebacterium</taxon>
    </lineage>
</organism>
<dbReference type="AlphaFoldDB" id="A0A2Z2IYX1"/>
<feature type="domain" description="Rv2525c-like glycoside hydrolase-like" evidence="3">
    <location>
        <begin position="51"/>
        <end position="232"/>
    </location>
</feature>
<dbReference type="SUPFAM" id="SSF51445">
    <property type="entry name" value="(Trans)glycosidases"/>
    <property type="match status" value="1"/>
</dbReference>
<sequence>MSATFNRRSLFKAGAVALAAGVVSAQAPSALALGPVLGTIIDFAVGVPSPQAIKNAGHLGAIRYVSQRRPGTETWMTGKPVTLKETKANAALGLATASIYQFGRAETADWKQGAAGAAVHAPQAIAIHKAAGGPTNRPIYIAIDDNPTRVQYDQQIKPYLQAFSKLLSAAGYQTGVYGNYNTIEWCVQDRIGSFYWMHDWGSGGKIHPRTTIHQLPGSAQRVVDGVTVDINHVYARDWGQWTPGQAAPAPAAPSKPGTAAPAPAPSIPAGSSDALGALSSQVESMAPGVTMPRVDANGIRIGGSSVSQEQVKGAVDLISTVQNAMK</sequence>
<gene>
    <name evidence="4" type="ORF">CBE89_09575</name>
</gene>
<evidence type="ECO:0000313" key="4">
    <source>
        <dbReference type="EMBL" id="ART21719.1"/>
    </source>
</evidence>
<dbReference type="RefSeq" id="WP_157420791.1">
    <property type="nucleotide sequence ID" value="NZ_CP021252.1"/>
</dbReference>